<evidence type="ECO:0000256" key="8">
    <source>
        <dbReference type="SAM" id="MobiDB-lite"/>
    </source>
</evidence>
<comment type="caution">
    <text evidence="10">The sequence shown here is derived from an EMBL/GenBank/DDBJ whole genome shotgun (WGS) entry which is preliminary data.</text>
</comment>
<evidence type="ECO:0000259" key="9">
    <source>
        <dbReference type="PROSITE" id="PS50071"/>
    </source>
</evidence>
<comment type="similarity">
    <text evidence="4 7">Belongs to the HD-ZIP homeobox family. Class I subfamily.</text>
</comment>
<dbReference type="InterPro" id="IPR001356">
    <property type="entry name" value="HD"/>
</dbReference>
<dbReference type="SMART" id="SM00389">
    <property type="entry name" value="HOX"/>
    <property type="match status" value="1"/>
</dbReference>
<name>A0ABR0X9N7_REHGL</name>
<comment type="function">
    <text evidence="7">Transcription factor.</text>
</comment>
<keyword evidence="3 7" id="KW-0804">Transcription</keyword>
<keyword evidence="11" id="KW-1185">Reference proteome</keyword>
<feature type="region of interest" description="Disordered" evidence="8">
    <location>
        <begin position="1"/>
        <end position="32"/>
    </location>
</feature>
<dbReference type="Gene3D" id="1.10.10.60">
    <property type="entry name" value="Homeodomain-like"/>
    <property type="match status" value="1"/>
</dbReference>
<dbReference type="InterPro" id="IPR009057">
    <property type="entry name" value="Homeodomain-like_sf"/>
</dbReference>
<dbReference type="Proteomes" id="UP001318860">
    <property type="component" value="Unassembled WGS sequence"/>
</dbReference>
<feature type="compositionally biased region" description="Polar residues" evidence="8">
    <location>
        <begin position="1"/>
        <end position="15"/>
    </location>
</feature>
<evidence type="ECO:0000256" key="3">
    <source>
        <dbReference type="ARBA" id="ARBA00023163"/>
    </source>
</evidence>
<reference evidence="10 11" key="1">
    <citation type="journal article" date="2021" name="Comput. Struct. Biotechnol. J.">
        <title>De novo genome assembly of the potent medicinal plant Rehmannia glutinosa using nanopore technology.</title>
        <authorList>
            <person name="Ma L."/>
            <person name="Dong C."/>
            <person name="Song C."/>
            <person name="Wang X."/>
            <person name="Zheng X."/>
            <person name="Niu Y."/>
            <person name="Chen S."/>
            <person name="Feng W."/>
        </authorList>
    </citation>
    <scope>NUCLEOTIDE SEQUENCE [LARGE SCALE GENOMIC DNA]</scope>
    <source>
        <strain evidence="10">DH-2019</strain>
    </source>
</reference>
<dbReference type="CDD" id="cd00086">
    <property type="entry name" value="homeodomain"/>
    <property type="match status" value="1"/>
</dbReference>
<dbReference type="EMBL" id="JABTTQ020000005">
    <property type="protein sequence ID" value="KAK6155494.1"/>
    <property type="molecule type" value="Genomic_DNA"/>
</dbReference>
<keyword evidence="5 6" id="KW-0371">Homeobox</keyword>
<dbReference type="PANTHER" id="PTHR24326">
    <property type="entry name" value="HOMEOBOX-LEUCINE ZIPPER PROTEIN"/>
    <property type="match status" value="1"/>
</dbReference>
<keyword evidence="5 6" id="KW-0238">DNA-binding</keyword>
<evidence type="ECO:0000256" key="2">
    <source>
        <dbReference type="ARBA" id="ARBA00023015"/>
    </source>
</evidence>
<comment type="subcellular location">
    <subcellularLocation>
        <location evidence="1 5 6">Nucleus</location>
    </subcellularLocation>
</comment>
<keyword evidence="2 7" id="KW-0805">Transcription regulation</keyword>
<dbReference type="SUPFAM" id="SSF46689">
    <property type="entry name" value="Homeodomain-like"/>
    <property type="match status" value="1"/>
</dbReference>
<sequence length="180" mass="20917">METPTNNSSPQTSEENNPKSTKKKSKNNIARRFSDEQIKSLESIFKLEAKLEPRKKIQLARDLGLQPRQVAIWFALKTLLLLQLQELNDLVKNLDHKVNLTDDEFKEYPNSSNEGMDHNEVRKTDDKNFTKDFEKTEEQELVSWDEEEEISHLTSPEKWCDFSSGGLFDHSSGTSNWWEG</sequence>
<dbReference type="PANTHER" id="PTHR24326:SF122">
    <property type="entry name" value="HOMEOBOX-LEUCINE ZIPPER PROTEIN HOX6"/>
    <property type="match status" value="1"/>
</dbReference>
<evidence type="ECO:0000256" key="7">
    <source>
        <dbReference type="RuleBase" id="RU369038"/>
    </source>
</evidence>
<evidence type="ECO:0000256" key="1">
    <source>
        <dbReference type="ARBA" id="ARBA00004123"/>
    </source>
</evidence>
<dbReference type="PROSITE" id="PS50071">
    <property type="entry name" value="HOMEOBOX_2"/>
    <property type="match status" value="1"/>
</dbReference>
<feature type="domain" description="Homeobox" evidence="9">
    <location>
        <begin position="24"/>
        <end position="74"/>
    </location>
</feature>
<evidence type="ECO:0000256" key="5">
    <source>
        <dbReference type="PROSITE-ProRule" id="PRU00108"/>
    </source>
</evidence>
<accession>A0ABR0X9N7</accession>
<feature type="DNA-binding region" description="Homeobox" evidence="5">
    <location>
        <begin position="26"/>
        <end position="75"/>
    </location>
</feature>
<evidence type="ECO:0000256" key="6">
    <source>
        <dbReference type="RuleBase" id="RU000682"/>
    </source>
</evidence>
<gene>
    <name evidence="10" type="ORF">DH2020_009742</name>
</gene>
<dbReference type="InterPro" id="IPR045224">
    <property type="entry name" value="HDZip_class_I_plant"/>
</dbReference>
<keyword evidence="5 6" id="KW-0539">Nucleus</keyword>
<evidence type="ECO:0000256" key="4">
    <source>
        <dbReference type="ARBA" id="ARBA00025748"/>
    </source>
</evidence>
<protein>
    <recommendedName>
        <fullName evidence="7">Homeobox-leucine zipper protein</fullName>
    </recommendedName>
    <alternativeName>
        <fullName evidence="7">HD-ZIP protein</fullName>
    </alternativeName>
    <alternativeName>
        <fullName evidence="7">Homeodomain transcription factor</fullName>
    </alternativeName>
</protein>
<evidence type="ECO:0000313" key="11">
    <source>
        <dbReference type="Proteomes" id="UP001318860"/>
    </source>
</evidence>
<evidence type="ECO:0000313" key="10">
    <source>
        <dbReference type="EMBL" id="KAK6155494.1"/>
    </source>
</evidence>
<dbReference type="Pfam" id="PF00046">
    <property type="entry name" value="Homeodomain"/>
    <property type="match status" value="1"/>
</dbReference>
<proteinExistence type="inferred from homology"/>
<organism evidence="10 11">
    <name type="scientific">Rehmannia glutinosa</name>
    <name type="common">Chinese foxglove</name>
    <dbReference type="NCBI Taxonomy" id="99300"/>
    <lineage>
        <taxon>Eukaryota</taxon>
        <taxon>Viridiplantae</taxon>
        <taxon>Streptophyta</taxon>
        <taxon>Embryophyta</taxon>
        <taxon>Tracheophyta</taxon>
        <taxon>Spermatophyta</taxon>
        <taxon>Magnoliopsida</taxon>
        <taxon>eudicotyledons</taxon>
        <taxon>Gunneridae</taxon>
        <taxon>Pentapetalae</taxon>
        <taxon>asterids</taxon>
        <taxon>lamiids</taxon>
        <taxon>Lamiales</taxon>
        <taxon>Orobanchaceae</taxon>
        <taxon>Rehmannieae</taxon>
        <taxon>Rehmannia</taxon>
    </lineage>
</organism>